<sequence>MGPKKKQIPLKDQEEAPTILPVLATPQILNEEGLGKVHHLVVDNMILEHYQIHALHLQPNSITTLALFTLAREAFIDIKPSSASFRHFYSLRTTVWATSAPIASPSVPPTGQNPSSSPWTGRRR</sequence>
<dbReference type="Pfam" id="PF04195">
    <property type="entry name" value="Transposase_28"/>
    <property type="match status" value="1"/>
</dbReference>
<evidence type="ECO:0000313" key="3">
    <source>
        <dbReference type="EMBL" id="KAK1665156.1"/>
    </source>
</evidence>
<dbReference type="AlphaFoldDB" id="A0AAD8WKB2"/>
<dbReference type="EMBL" id="JAUUTY010000003">
    <property type="protein sequence ID" value="KAK1665156.1"/>
    <property type="molecule type" value="Genomic_DNA"/>
</dbReference>
<feature type="compositionally biased region" description="Polar residues" evidence="1">
    <location>
        <begin position="109"/>
        <end position="124"/>
    </location>
</feature>
<name>A0AAD8WKB2_LOLMU</name>
<evidence type="ECO:0000259" key="2">
    <source>
        <dbReference type="Pfam" id="PF04195"/>
    </source>
</evidence>
<reference evidence="3" key="1">
    <citation type="submission" date="2023-07" db="EMBL/GenBank/DDBJ databases">
        <title>A chromosome-level genome assembly of Lolium multiflorum.</title>
        <authorList>
            <person name="Chen Y."/>
            <person name="Copetti D."/>
            <person name="Kolliker R."/>
            <person name="Studer B."/>
        </authorList>
    </citation>
    <scope>NUCLEOTIDE SEQUENCE</scope>
    <source>
        <strain evidence="3">02402/16</strain>
        <tissue evidence="3">Leaf</tissue>
    </source>
</reference>
<accession>A0AAD8WKB2</accession>
<evidence type="ECO:0000256" key="1">
    <source>
        <dbReference type="SAM" id="MobiDB-lite"/>
    </source>
</evidence>
<proteinExistence type="predicted"/>
<evidence type="ECO:0000313" key="4">
    <source>
        <dbReference type="Proteomes" id="UP001231189"/>
    </source>
</evidence>
<keyword evidence="4" id="KW-1185">Reference proteome</keyword>
<dbReference type="Proteomes" id="UP001231189">
    <property type="component" value="Unassembled WGS sequence"/>
</dbReference>
<feature type="domain" description="Transposase (putative) gypsy type" evidence="2">
    <location>
        <begin position="46"/>
        <end position="92"/>
    </location>
</feature>
<gene>
    <name evidence="3" type="ORF">QYE76_053315</name>
</gene>
<protein>
    <recommendedName>
        <fullName evidence="2">Transposase (putative) gypsy type domain-containing protein</fullName>
    </recommendedName>
</protein>
<dbReference type="InterPro" id="IPR007321">
    <property type="entry name" value="Transposase_28"/>
</dbReference>
<comment type="caution">
    <text evidence="3">The sequence shown here is derived from an EMBL/GenBank/DDBJ whole genome shotgun (WGS) entry which is preliminary data.</text>
</comment>
<organism evidence="3 4">
    <name type="scientific">Lolium multiflorum</name>
    <name type="common">Italian ryegrass</name>
    <name type="synonym">Lolium perenne subsp. multiflorum</name>
    <dbReference type="NCBI Taxonomy" id="4521"/>
    <lineage>
        <taxon>Eukaryota</taxon>
        <taxon>Viridiplantae</taxon>
        <taxon>Streptophyta</taxon>
        <taxon>Embryophyta</taxon>
        <taxon>Tracheophyta</taxon>
        <taxon>Spermatophyta</taxon>
        <taxon>Magnoliopsida</taxon>
        <taxon>Liliopsida</taxon>
        <taxon>Poales</taxon>
        <taxon>Poaceae</taxon>
        <taxon>BOP clade</taxon>
        <taxon>Pooideae</taxon>
        <taxon>Poodae</taxon>
        <taxon>Poeae</taxon>
        <taxon>Poeae Chloroplast Group 2 (Poeae type)</taxon>
        <taxon>Loliodinae</taxon>
        <taxon>Loliinae</taxon>
        <taxon>Lolium</taxon>
    </lineage>
</organism>
<feature type="region of interest" description="Disordered" evidence="1">
    <location>
        <begin position="101"/>
        <end position="124"/>
    </location>
</feature>